<gene>
    <name evidence="7" type="ORF">HHI_00720</name>
</gene>
<evidence type="ECO:0000259" key="6">
    <source>
        <dbReference type="Pfam" id="PF02668"/>
    </source>
</evidence>
<dbReference type="PANTHER" id="PTHR30468:SF1">
    <property type="entry name" value="ALPHA-KETOGLUTARATE-DEPENDENT SULFONATE DIOXYGENASE"/>
    <property type="match status" value="1"/>
</dbReference>
<dbReference type="OrthoDB" id="7209371at2"/>
<dbReference type="GO" id="GO:0000908">
    <property type="term" value="F:taurine dioxygenase activity"/>
    <property type="evidence" value="ECO:0007669"/>
    <property type="project" value="TreeGrafter"/>
</dbReference>
<accession>A0A059FZM6</accession>
<dbReference type="InterPro" id="IPR042098">
    <property type="entry name" value="TauD-like_sf"/>
</dbReference>
<evidence type="ECO:0000256" key="5">
    <source>
        <dbReference type="ARBA" id="ARBA00023004"/>
    </source>
</evidence>
<dbReference type="Pfam" id="PF02668">
    <property type="entry name" value="TauD"/>
    <property type="match status" value="1"/>
</dbReference>
<sequence>MQITPLTGAGAEITGVDIRALTAPQFDAVRQAYADHGVIFFRDQSLSEEDHIAFARRFGPININRFFLAHERYPEIALVLKEKEQKTNIGGGWHTDHSYDAEPAMGSVLVARQLPDEGGDTWFASMYTAYDTLDADTRNEIDSLRAVHSAKHIFGSQTDNFYKANEDTGGRIGNTAAADVLEDVAHPVVITHPLSGKKALYVNPAFTTRIAGYSDEASSALLMRLYAHAMNPDHAHRFKWQPGSVAFWDNRATWHWAMNDYHGERRLMHRITIEGCALN</sequence>
<keyword evidence="4" id="KW-0560">Oxidoreductase</keyword>
<evidence type="ECO:0000313" key="8">
    <source>
        <dbReference type="Proteomes" id="UP000025061"/>
    </source>
</evidence>
<dbReference type="GO" id="GO:0046872">
    <property type="term" value="F:metal ion binding"/>
    <property type="evidence" value="ECO:0007669"/>
    <property type="project" value="UniProtKB-KW"/>
</dbReference>
<comment type="similarity">
    <text evidence="1">Belongs to the TfdA dioxygenase family.</text>
</comment>
<dbReference type="SUPFAM" id="SSF51197">
    <property type="entry name" value="Clavaminate synthase-like"/>
    <property type="match status" value="1"/>
</dbReference>
<evidence type="ECO:0000256" key="2">
    <source>
        <dbReference type="ARBA" id="ARBA00022723"/>
    </source>
</evidence>
<keyword evidence="2" id="KW-0479">Metal-binding</keyword>
<feature type="domain" description="TauD/TfdA-like" evidence="6">
    <location>
        <begin position="3"/>
        <end position="272"/>
    </location>
</feature>
<dbReference type="Gene3D" id="3.60.130.10">
    <property type="entry name" value="Clavaminate synthase-like"/>
    <property type="match status" value="1"/>
</dbReference>
<dbReference type="GO" id="GO:0006790">
    <property type="term" value="P:sulfur compound metabolic process"/>
    <property type="evidence" value="ECO:0007669"/>
    <property type="project" value="TreeGrafter"/>
</dbReference>
<keyword evidence="5" id="KW-0408">Iron</keyword>
<dbReference type="InterPro" id="IPR003819">
    <property type="entry name" value="TauD/TfdA-like"/>
</dbReference>
<evidence type="ECO:0000256" key="1">
    <source>
        <dbReference type="ARBA" id="ARBA00005896"/>
    </source>
</evidence>
<dbReference type="AlphaFoldDB" id="A0A059FZM6"/>
<dbReference type="GO" id="GO:0005737">
    <property type="term" value="C:cytoplasm"/>
    <property type="evidence" value="ECO:0007669"/>
    <property type="project" value="TreeGrafter"/>
</dbReference>
<dbReference type="RefSeq" id="WP_011645932.1">
    <property type="nucleotide sequence ID" value="NZ_ARYI01000001.1"/>
</dbReference>
<dbReference type="EMBL" id="ARYI01000001">
    <property type="protein sequence ID" value="KCZ96157.1"/>
    <property type="molecule type" value="Genomic_DNA"/>
</dbReference>
<organism evidence="7 8">
    <name type="scientific">Hyphomonas hirschiana VP5</name>
    <dbReference type="NCBI Taxonomy" id="1280951"/>
    <lineage>
        <taxon>Bacteria</taxon>
        <taxon>Pseudomonadati</taxon>
        <taxon>Pseudomonadota</taxon>
        <taxon>Alphaproteobacteria</taxon>
        <taxon>Hyphomonadales</taxon>
        <taxon>Hyphomonadaceae</taxon>
        <taxon>Hyphomonas</taxon>
    </lineage>
</organism>
<dbReference type="InterPro" id="IPR051323">
    <property type="entry name" value="AtsK-like"/>
</dbReference>
<name>A0A059FZM6_9PROT</name>
<reference evidence="7 8" key="1">
    <citation type="submission" date="2013-04" db="EMBL/GenBank/DDBJ databases">
        <title>Hyphomonas hirschiana VP5 Genome Sequencing.</title>
        <authorList>
            <person name="Lai Q."/>
            <person name="Shao Z."/>
        </authorList>
    </citation>
    <scope>NUCLEOTIDE SEQUENCE [LARGE SCALE GENOMIC DNA]</scope>
    <source>
        <strain evidence="7 8">VP5</strain>
    </source>
</reference>
<proteinExistence type="inferred from homology"/>
<evidence type="ECO:0000256" key="3">
    <source>
        <dbReference type="ARBA" id="ARBA00022964"/>
    </source>
</evidence>
<evidence type="ECO:0000313" key="7">
    <source>
        <dbReference type="EMBL" id="KCZ96157.1"/>
    </source>
</evidence>
<keyword evidence="3 7" id="KW-0223">Dioxygenase</keyword>
<evidence type="ECO:0000256" key="4">
    <source>
        <dbReference type="ARBA" id="ARBA00023002"/>
    </source>
</evidence>
<dbReference type="FunFam" id="3.60.130.10:FF:000007">
    <property type="entry name" value="Alpha-ketoglutarate-dependent taurine dioxygenase"/>
    <property type="match status" value="1"/>
</dbReference>
<dbReference type="Proteomes" id="UP000025061">
    <property type="component" value="Unassembled WGS sequence"/>
</dbReference>
<dbReference type="PANTHER" id="PTHR30468">
    <property type="entry name" value="ALPHA-KETOGLUTARATE-DEPENDENT SULFONATE DIOXYGENASE"/>
    <property type="match status" value="1"/>
</dbReference>
<dbReference type="PATRIC" id="fig|1280951.3.peg.144"/>
<comment type="caution">
    <text evidence="7">The sequence shown here is derived from an EMBL/GenBank/DDBJ whole genome shotgun (WGS) entry which is preliminary data.</text>
</comment>
<protein>
    <submittedName>
        <fullName evidence="7">TauD/TfdA family dioxygenase</fullName>
    </submittedName>
</protein>
<keyword evidence="8" id="KW-1185">Reference proteome</keyword>